<feature type="disulfide bond" evidence="15">
    <location>
        <begin position="601"/>
        <end position="622"/>
    </location>
</feature>
<evidence type="ECO:0000256" key="5">
    <source>
        <dbReference type="ARBA" id="ARBA00022723"/>
    </source>
</evidence>
<feature type="chain" id="PRO_5028026321" description="Aggrecan core protein" evidence="17">
    <location>
        <begin position="19"/>
        <end position="1387"/>
    </location>
</feature>
<dbReference type="InterPro" id="IPR035976">
    <property type="entry name" value="Sushi/SCR/CCP_sf"/>
</dbReference>
<dbReference type="FunFam" id="3.10.100.10:FF:000002">
    <property type="entry name" value="Hyaluronan proteoglycan link protein 1"/>
    <property type="match status" value="2"/>
</dbReference>
<evidence type="ECO:0000256" key="16">
    <source>
        <dbReference type="SAM" id="MobiDB-lite"/>
    </source>
</evidence>
<comment type="similarity">
    <text evidence="2">Belongs to the aggrecan/versican proteoglycan family.</text>
</comment>
<keyword evidence="9 14" id="KW-1015">Disulfide bond</keyword>
<dbReference type="SMART" id="SM00445">
    <property type="entry name" value="LINK"/>
    <property type="match status" value="4"/>
</dbReference>
<evidence type="ECO:0000256" key="13">
    <source>
        <dbReference type="ARBA" id="ARBA00042947"/>
    </source>
</evidence>
<feature type="compositionally biased region" description="Gly residues" evidence="16">
    <location>
        <begin position="928"/>
        <end position="937"/>
    </location>
</feature>
<feature type="domain" description="Link" evidence="21">
    <location>
        <begin position="457"/>
        <end position="552"/>
    </location>
</feature>
<dbReference type="GO" id="GO:0001501">
    <property type="term" value="P:skeletal system development"/>
    <property type="evidence" value="ECO:0007669"/>
    <property type="project" value="TreeGrafter"/>
</dbReference>
<feature type="compositionally biased region" description="Gly residues" evidence="16">
    <location>
        <begin position="832"/>
        <end position="841"/>
    </location>
</feature>
<feature type="region of interest" description="Disordered" evidence="16">
    <location>
        <begin position="1068"/>
        <end position="1090"/>
    </location>
</feature>
<organism evidence="22 23">
    <name type="scientific">Carassius auratus</name>
    <name type="common">Goldfish</name>
    <dbReference type="NCBI Taxonomy" id="7957"/>
    <lineage>
        <taxon>Eukaryota</taxon>
        <taxon>Metazoa</taxon>
        <taxon>Chordata</taxon>
        <taxon>Craniata</taxon>
        <taxon>Vertebrata</taxon>
        <taxon>Euteleostomi</taxon>
        <taxon>Actinopterygii</taxon>
        <taxon>Neopterygii</taxon>
        <taxon>Teleostei</taxon>
        <taxon>Ostariophysi</taxon>
        <taxon>Cypriniformes</taxon>
        <taxon>Cyprinidae</taxon>
        <taxon>Cyprininae</taxon>
        <taxon>Carassius</taxon>
    </lineage>
</organism>
<dbReference type="GO" id="GO:0005540">
    <property type="term" value="F:hyaluronic acid binding"/>
    <property type="evidence" value="ECO:0007669"/>
    <property type="project" value="InterPro"/>
</dbReference>
<evidence type="ECO:0000256" key="15">
    <source>
        <dbReference type="PROSITE-ProRule" id="PRU00323"/>
    </source>
</evidence>
<dbReference type="GO" id="GO:0007417">
    <property type="term" value="P:central nervous system development"/>
    <property type="evidence" value="ECO:0007669"/>
    <property type="project" value="TreeGrafter"/>
</dbReference>
<dbReference type="PANTHER" id="PTHR22804:SF42">
    <property type="entry name" value="AGGRECAN CORE PROTEIN"/>
    <property type="match status" value="1"/>
</dbReference>
<keyword evidence="5" id="KW-0479">Metal-binding</keyword>
<dbReference type="PROSITE" id="PS00615">
    <property type="entry name" value="C_TYPE_LECTIN_1"/>
    <property type="match status" value="1"/>
</dbReference>
<feature type="compositionally biased region" description="Low complexity" evidence="16">
    <location>
        <begin position="780"/>
        <end position="791"/>
    </location>
</feature>
<keyword evidence="14" id="KW-0768">Sushi</keyword>
<keyword evidence="8" id="KW-0654">Proteoglycan</keyword>
<accession>A0A6P6JEP0</accession>
<dbReference type="Proteomes" id="UP000515129">
    <property type="component" value="Chromosome 25"/>
</dbReference>
<dbReference type="InterPro" id="IPR050691">
    <property type="entry name" value="Hyaluronan_bind_Proteoglycan"/>
</dbReference>
<dbReference type="InterPro" id="IPR016186">
    <property type="entry name" value="C-type_lectin-like/link_sf"/>
</dbReference>
<dbReference type="InterPro" id="IPR013106">
    <property type="entry name" value="Ig_V-set"/>
</dbReference>
<dbReference type="GO" id="GO:0007155">
    <property type="term" value="P:cell adhesion"/>
    <property type="evidence" value="ECO:0007669"/>
    <property type="project" value="InterPro"/>
</dbReference>
<dbReference type="FunFam" id="3.10.100.10:FF:000011">
    <property type="entry name" value="Aggrecan core protein"/>
    <property type="match status" value="1"/>
</dbReference>
<dbReference type="FunFam" id="3.10.100.10:FF:000003">
    <property type="entry name" value="Versican core protein"/>
    <property type="match status" value="1"/>
</dbReference>
<dbReference type="Gene3D" id="2.60.40.10">
    <property type="entry name" value="Immunoglobulins"/>
    <property type="match status" value="1"/>
</dbReference>
<dbReference type="PROSITE" id="PS50835">
    <property type="entry name" value="IG_LIKE"/>
    <property type="match status" value="1"/>
</dbReference>
<dbReference type="SUPFAM" id="SSF57535">
    <property type="entry name" value="Complement control module/SCR domain"/>
    <property type="match status" value="1"/>
</dbReference>
<dbReference type="GO" id="GO:0045202">
    <property type="term" value="C:synapse"/>
    <property type="evidence" value="ECO:0007669"/>
    <property type="project" value="TreeGrafter"/>
</dbReference>
<protein>
    <recommendedName>
        <fullName evidence="12">Aggrecan core protein</fullName>
    </recommendedName>
    <alternativeName>
        <fullName evidence="13">Cartilage-specific proteoglycan core protein</fullName>
    </alternativeName>
</protein>
<dbReference type="InterPro" id="IPR003599">
    <property type="entry name" value="Ig_sub"/>
</dbReference>
<dbReference type="Pfam" id="PF00059">
    <property type="entry name" value="Lectin_C"/>
    <property type="match status" value="1"/>
</dbReference>
<reference evidence="23" key="1">
    <citation type="submission" date="2025-08" db="UniProtKB">
        <authorList>
            <consortium name="RefSeq"/>
        </authorList>
    </citation>
    <scope>IDENTIFICATION</scope>
    <source>
        <strain evidence="23">Wakin</strain>
        <tissue evidence="23">Muscle</tissue>
    </source>
</reference>
<proteinExistence type="inferred from homology"/>
<feature type="domain" description="Link" evidence="21">
    <location>
        <begin position="256"/>
        <end position="353"/>
    </location>
</feature>
<dbReference type="SMART" id="SM00032">
    <property type="entry name" value="CCP"/>
    <property type="match status" value="1"/>
</dbReference>
<dbReference type="Gene3D" id="2.10.70.10">
    <property type="entry name" value="Complement Module, domain 1"/>
    <property type="match status" value="1"/>
</dbReference>
<name>A0A6P6JEP0_CARAU</name>
<dbReference type="FunFam" id="3.10.100.10:FF:000009">
    <property type="entry name" value="Aggrecan core protein"/>
    <property type="match status" value="1"/>
</dbReference>
<keyword evidence="10" id="KW-0325">Glycoprotein</keyword>
<keyword evidence="7" id="KW-0677">Repeat</keyword>
<evidence type="ECO:0000256" key="14">
    <source>
        <dbReference type="PROSITE-ProRule" id="PRU00302"/>
    </source>
</evidence>
<feature type="domain" description="Ig-like" evidence="19">
    <location>
        <begin position="31"/>
        <end position="154"/>
    </location>
</feature>
<evidence type="ECO:0000256" key="17">
    <source>
        <dbReference type="SAM" id="SignalP"/>
    </source>
</evidence>
<evidence type="ECO:0000256" key="11">
    <source>
        <dbReference type="ARBA" id="ARBA00023319"/>
    </source>
</evidence>
<feature type="compositionally biased region" description="Low complexity" evidence="16">
    <location>
        <begin position="866"/>
        <end position="879"/>
    </location>
</feature>
<feature type="domain" description="C-type lectin" evidence="18">
    <location>
        <begin position="1181"/>
        <end position="1295"/>
    </location>
</feature>
<dbReference type="GO" id="GO:0046872">
    <property type="term" value="F:metal ion binding"/>
    <property type="evidence" value="ECO:0007669"/>
    <property type="project" value="UniProtKB-KW"/>
</dbReference>
<feature type="compositionally biased region" description="Low complexity" evidence="16">
    <location>
        <begin position="818"/>
        <end position="831"/>
    </location>
</feature>
<dbReference type="InterPro" id="IPR000538">
    <property type="entry name" value="Link_dom"/>
</dbReference>
<evidence type="ECO:0000256" key="3">
    <source>
        <dbReference type="ARBA" id="ARBA00022525"/>
    </source>
</evidence>
<evidence type="ECO:0000256" key="4">
    <source>
        <dbReference type="ARBA" id="ARBA00022530"/>
    </source>
</evidence>
<evidence type="ECO:0000313" key="22">
    <source>
        <dbReference type="Proteomes" id="UP000515129"/>
    </source>
</evidence>
<dbReference type="GO" id="GO:0072534">
    <property type="term" value="C:perineuronal net"/>
    <property type="evidence" value="ECO:0007669"/>
    <property type="project" value="TreeGrafter"/>
</dbReference>
<dbReference type="Gene3D" id="3.10.100.10">
    <property type="entry name" value="Mannose-Binding Protein A, subunit A"/>
    <property type="match status" value="5"/>
</dbReference>
<evidence type="ECO:0000256" key="6">
    <source>
        <dbReference type="ARBA" id="ARBA00022729"/>
    </source>
</evidence>
<dbReference type="InterPro" id="IPR000436">
    <property type="entry name" value="Sushi_SCR_CCP_dom"/>
</dbReference>
<sequence>MMSLIWLLLYAYIHAISGMILFGDMADQDSPISVSIPVEPPLRPLLGGSMIIPCYFQDNTVQDPGAPTTAPLPHRIKWSYIYKGRISLILVASGGVVQVETDYVDRVHLVNYPMVPTDATIEISELHSSDSGTYRCEVMQGIEDNYDSVEMQVQGIVFHYRAISTRYTLTFEMAKAACIQNSAVIATPAQLQAAYDDGYHQCDAGWLSDQTVRYPIHEPREPCYGDKENFPGVRTYGVRDINETYDVYCFAEKMSGSVFYSMSVEKFTFAEAEDQCANLGAQLATTGQLYLAWKAGMDVCNAGWLADRSVRYPINIARPQCGGGLLGVRTVYLFPNQTGYPYPDSRYDAICYAEKEDKVSTKTSPFPKISTTTDSMISVATFTSSPSDYTEEVNTGEEVRGQLVTEEPLNTTSIESPLPLLPNITEVEEDIINVATARPYLGYEIPMDNETAETKGVVFHYRADSGRYAYTFEEAQVACQKLGAIIATPELLQVAYEAGLHQCSAGWLKDQTVRYPTVNPQKKCSGDQKDLPGIHSYNVRPAHERYDVYCYMEQIKGEIFHVSSLAGFTYYEAVAHCIKLGSTLASTGELFASWNEGFHKCSPGWLSDRSVRYPVHNLGFGCGENKTGVHTIYTQPNQTGFPNPYSRYDAYCIRANLSMLLDEDMMNTTKMGMDLNMTDITELLRPVRPIVPPLLVELSGSGSGSGSSSGSTSASGDPDSSSGYMSGSGIPSGSISGSGQSGDGSGHLVRYQEGADTLMWQTSASGSTMEAREGSGSGSGVIITSVSSGDQESGEESGLFYEQSGRGPGSGSSGSGTSGFFSGEESSLPSGFGSGSSGSGTSGFFSGEESSLPSGFGSGSSGSGTSGFFSGEESSLPSGHGSGSSGSGTSGFFSGEESSLPSGHGSGSSGSGTSGFFSGEESSLPSGHGSGSSGSGTSGSFSGEESSGSGFSGVSFINTEMIDMTASTSGKQELSGVSPFDLTDVSGLSSAFGSGSASGSGSAIGFGSGTIIDFASGSAIGFRSGSASGASGYPSDPSGEVSGHIQSQDGKIVILTDDEVELMFRPTIGTEQGRGSVEISGEGSSQEHYAEDVSISLSNSTSYEDYWSVNETVDLLPEGQNQLKVITEAFDVTDQSPLNTTPSTTSILITPPSAVLQTPKAMEEPFLTDAVQGCAEGWMEFMGSCYIHFDVRETWTTAEQHCQELNSHLVSISSQQEQVFVKNQARDYQWIGLNDKDEQNQFRWTDGSPLKYENWRPNQPDNYFSTGEDCVVMILHEDGQWNDVPCNYHLPFTCKSGPVTCSSPPEVKNARMLGNSKDRYPVNSSIRYQCDSGFTQRHLSVVRCLPDGQWEEPKVECIGGETNNRLRKRSLKTHPKAVNSRTWRKVL</sequence>
<feature type="disulfide bond" evidence="14">
    <location>
        <begin position="1301"/>
        <end position="1344"/>
    </location>
</feature>
<evidence type="ECO:0000313" key="23">
    <source>
        <dbReference type="RefSeq" id="XP_026058323.1"/>
    </source>
</evidence>
<feature type="region of interest" description="Disordered" evidence="16">
    <location>
        <begin position="764"/>
        <end position="954"/>
    </location>
</feature>
<feature type="compositionally biased region" description="Gly residues" evidence="16">
    <location>
        <begin position="806"/>
        <end position="817"/>
    </location>
</feature>
<dbReference type="PROSITE" id="PS50963">
    <property type="entry name" value="LINK_2"/>
    <property type="match status" value="4"/>
</dbReference>
<dbReference type="GO" id="GO:0002052">
    <property type="term" value="P:positive regulation of neuroblast proliferation"/>
    <property type="evidence" value="ECO:0007669"/>
    <property type="project" value="TreeGrafter"/>
</dbReference>
<feature type="compositionally biased region" description="Low complexity" evidence="16">
    <location>
        <begin position="842"/>
        <end position="855"/>
    </location>
</feature>
<gene>
    <name evidence="23" type="primary">acanb</name>
</gene>
<dbReference type="PRINTS" id="PR01265">
    <property type="entry name" value="LINKMODULE"/>
</dbReference>
<dbReference type="InterPro" id="IPR001304">
    <property type="entry name" value="C-type_lectin-like"/>
</dbReference>
<feature type="disulfide bond" evidence="14">
    <location>
        <begin position="1330"/>
        <end position="1357"/>
    </location>
</feature>
<dbReference type="InterPro" id="IPR007110">
    <property type="entry name" value="Ig-like_dom"/>
</dbReference>
<feature type="region of interest" description="Disordered" evidence="16">
    <location>
        <begin position="695"/>
        <end position="748"/>
    </location>
</feature>
<evidence type="ECO:0000259" key="20">
    <source>
        <dbReference type="PROSITE" id="PS50923"/>
    </source>
</evidence>
<feature type="compositionally biased region" description="Low complexity" evidence="16">
    <location>
        <begin position="938"/>
        <end position="954"/>
    </location>
</feature>
<evidence type="ECO:0000256" key="2">
    <source>
        <dbReference type="ARBA" id="ARBA00006838"/>
    </source>
</evidence>
<feature type="domain" description="Link" evidence="21">
    <location>
        <begin position="156"/>
        <end position="251"/>
    </location>
</feature>
<feature type="domain" description="Sushi" evidence="20">
    <location>
        <begin position="1299"/>
        <end position="1359"/>
    </location>
</feature>
<dbReference type="SMART" id="SM00034">
    <property type="entry name" value="CLECT"/>
    <property type="match status" value="1"/>
</dbReference>
<feature type="compositionally biased region" description="Low complexity" evidence="16">
    <location>
        <begin position="890"/>
        <end position="903"/>
    </location>
</feature>
<dbReference type="PROSITE" id="PS50041">
    <property type="entry name" value="C_TYPE_LECTIN_2"/>
    <property type="match status" value="1"/>
</dbReference>
<dbReference type="KEGG" id="caua:113043285"/>
<feature type="compositionally biased region" description="Gly residues" evidence="16">
    <location>
        <begin position="856"/>
        <end position="865"/>
    </location>
</feature>
<dbReference type="GO" id="GO:0005615">
    <property type="term" value="C:extracellular space"/>
    <property type="evidence" value="ECO:0007669"/>
    <property type="project" value="TreeGrafter"/>
</dbReference>
<feature type="compositionally biased region" description="Low complexity" evidence="16">
    <location>
        <begin position="914"/>
        <end position="927"/>
    </location>
</feature>
<keyword evidence="3" id="KW-0964">Secreted</keyword>
<dbReference type="PROSITE" id="PS01241">
    <property type="entry name" value="LINK_1"/>
    <property type="match status" value="2"/>
</dbReference>
<dbReference type="Pfam" id="PF00193">
    <property type="entry name" value="Xlink"/>
    <property type="match status" value="4"/>
</dbReference>
<keyword evidence="6 17" id="KW-0732">Signal</keyword>
<evidence type="ECO:0000256" key="9">
    <source>
        <dbReference type="ARBA" id="ARBA00023157"/>
    </source>
</evidence>
<feature type="disulfide bond" evidence="15">
    <location>
        <begin position="300"/>
        <end position="321"/>
    </location>
</feature>
<dbReference type="CDD" id="cd00033">
    <property type="entry name" value="CCP"/>
    <property type="match status" value="1"/>
</dbReference>
<evidence type="ECO:0000256" key="10">
    <source>
        <dbReference type="ARBA" id="ARBA00023180"/>
    </source>
</evidence>
<evidence type="ECO:0000256" key="1">
    <source>
        <dbReference type="ARBA" id="ARBA00004498"/>
    </source>
</evidence>
<evidence type="ECO:0000259" key="19">
    <source>
        <dbReference type="PROSITE" id="PS50835"/>
    </source>
</evidence>
<dbReference type="SUPFAM" id="SSF48726">
    <property type="entry name" value="Immunoglobulin"/>
    <property type="match status" value="1"/>
</dbReference>
<dbReference type="CDD" id="cd03517">
    <property type="entry name" value="Link_domain_CSPGs_modules_1_3"/>
    <property type="match status" value="2"/>
</dbReference>
<feature type="domain" description="Link" evidence="21">
    <location>
        <begin position="558"/>
        <end position="654"/>
    </location>
</feature>
<dbReference type="CDD" id="cd03520">
    <property type="entry name" value="Link_domain_CSPGs_modules_2_4"/>
    <property type="match status" value="2"/>
</dbReference>
<dbReference type="InterPro" id="IPR018378">
    <property type="entry name" value="C-type_lectin_CS"/>
</dbReference>
<dbReference type="OrthoDB" id="418245at2759"/>
<feature type="compositionally biased region" description="Low complexity" evidence="16">
    <location>
        <begin position="1025"/>
        <end position="1039"/>
    </location>
</feature>
<keyword evidence="4" id="KW-0272">Extracellular matrix</keyword>
<dbReference type="InterPro" id="IPR036179">
    <property type="entry name" value="Ig-like_dom_sf"/>
</dbReference>
<feature type="compositionally biased region" description="Low complexity" evidence="16">
    <location>
        <begin position="708"/>
        <end position="738"/>
    </location>
</feature>
<dbReference type="Pfam" id="PF00084">
    <property type="entry name" value="Sushi"/>
    <property type="match status" value="1"/>
</dbReference>
<dbReference type="GO" id="GO:0010001">
    <property type="term" value="P:glial cell differentiation"/>
    <property type="evidence" value="ECO:0007669"/>
    <property type="project" value="TreeGrafter"/>
</dbReference>
<evidence type="ECO:0000256" key="7">
    <source>
        <dbReference type="ARBA" id="ARBA00022737"/>
    </source>
</evidence>
<evidence type="ECO:0000259" key="18">
    <source>
        <dbReference type="PROSITE" id="PS50041"/>
    </source>
</evidence>
<dbReference type="SMART" id="SM00406">
    <property type="entry name" value="IGv"/>
    <property type="match status" value="1"/>
</dbReference>
<feature type="disulfide bond" evidence="15">
    <location>
        <begin position="503"/>
        <end position="524"/>
    </location>
</feature>
<comment type="caution">
    <text evidence="15">Lacks conserved residue(s) required for the propagation of feature annotation.</text>
</comment>
<dbReference type="InterPro" id="IPR013783">
    <property type="entry name" value="Ig-like_fold"/>
</dbReference>
<dbReference type="InterPro" id="IPR016187">
    <property type="entry name" value="CTDL_fold"/>
</dbReference>
<evidence type="ECO:0000259" key="21">
    <source>
        <dbReference type="PROSITE" id="PS50963"/>
    </source>
</evidence>
<feature type="region of interest" description="Disordered" evidence="16">
    <location>
        <begin position="1025"/>
        <end position="1047"/>
    </location>
</feature>
<keyword evidence="22" id="KW-1185">Reference proteome</keyword>
<keyword evidence="11" id="KW-0393">Immunoglobulin domain</keyword>
<dbReference type="CTD" id="559593"/>
<comment type="subcellular location">
    <subcellularLocation>
        <location evidence="1">Secreted</location>
        <location evidence="1">Extracellular space</location>
        <location evidence="1">Extracellular matrix</location>
    </subcellularLocation>
</comment>
<dbReference type="PANTHER" id="PTHR22804">
    <property type="entry name" value="AGGRECAN/VERSICAN PROTEOGLYCAN"/>
    <property type="match status" value="1"/>
</dbReference>
<evidence type="ECO:0000256" key="8">
    <source>
        <dbReference type="ARBA" id="ARBA00022974"/>
    </source>
</evidence>
<dbReference type="SUPFAM" id="SSF56436">
    <property type="entry name" value="C-type lectin-like"/>
    <property type="match status" value="5"/>
</dbReference>
<feature type="compositionally biased region" description="Gly residues" evidence="16">
    <location>
        <begin position="904"/>
        <end position="913"/>
    </location>
</feature>
<dbReference type="SMART" id="SM00409">
    <property type="entry name" value="IG"/>
    <property type="match status" value="1"/>
</dbReference>
<feature type="signal peptide" evidence="17">
    <location>
        <begin position="1"/>
        <end position="18"/>
    </location>
</feature>
<dbReference type="RefSeq" id="XP_026058323.1">
    <property type="nucleotide sequence ID" value="XM_026202538.1"/>
</dbReference>
<feature type="disulfide bond" evidence="15">
    <location>
        <begin position="202"/>
        <end position="223"/>
    </location>
</feature>
<feature type="compositionally biased region" description="Gly residues" evidence="16">
    <location>
        <begin position="880"/>
        <end position="889"/>
    </location>
</feature>
<dbReference type="PROSITE" id="PS50923">
    <property type="entry name" value="SUSHI"/>
    <property type="match status" value="1"/>
</dbReference>
<evidence type="ECO:0000256" key="12">
    <source>
        <dbReference type="ARBA" id="ARBA00039399"/>
    </source>
</evidence>
<dbReference type="FunFam" id="2.10.70.10:FF:000003">
    <property type="entry name" value="Versican core protein"/>
    <property type="match status" value="1"/>
</dbReference>